<feature type="binding site" evidence="7">
    <location>
        <position position="120"/>
    </location>
    <ligand>
        <name>ATP</name>
        <dbReference type="ChEBI" id="CHEBI:30616"/>
    </ligand>
</feature>
<comment type="cofactor">
    <cofactor evidence="7">
        <name>Mg(2+)</name>
        <dbReference type="ChEBI" id="CHEBI:18420"/>
    </cofactor>
    <text evidence="7">Binds 1 Mg(2+) ion per subunit.</text>
</comment>
<evidence type="ECO:0000256" key="6">
    <source>
        <dbReference type="ARBA" id="ARBA00023141"/>
    </source>
</evidence>
<comment type="pathway">
    <text evidence="7">Metabolic intermediate biosynthesis; chorismate biosynthesis; chorismate from D-erythrose 4-phosphate and phosphoenolpyruvate: step 5/7.</text>
</comment>
<feature type="binding site" evidence="7">
    <location>
        <position position="143"/>
    </location>
    <ligand>
        <name>substrate</name>
    </ligand>
</feature>
<comment type="similarity">
    <text evidence="7">Belongs to the shikimate kinase family.</text>
</comment>
<proteinExistence type="inferred from homology"/>
<feature type="binding site" evidence="7">
    <location>
        <position position="79"/>
    </location>
    <ligand>
        <name>substrate</name>
    </ligand>
</feature>
<dbReference type="PANTHER" id="PTHR21087">
    <property type="entry name" value="SHIKIMATE KINASE"/>
    <property type="match status" value="1"/>
</dbReference>
<dbReference type="OrthoDB" id="9800332at2"/>
<dbReference type="InterPro" id="IPR027417">
    <property type="entry name" value="P-loop_NTPase"/>
</dbReference>
<feature type="binding site" evidence="7">
    <location>
        <position position="32"/>
    </location>
    <ligand>
        <name>substrate</name>
    </ligand>
</feature>
<keyword evidence="1 7" id="KW-0028">Amino-acid biosynthesis</keyword>
<evidence type="ECO:0000256" key="1">
    <source>
        <dbReference type="ARBA" id="ARBA00022605"/>
    </source>
</evidence>
<dbReference type="GO" id="GO:0004765">
    <property type="term" value="F:shikimate kinase activity"/>
    <property type="evidence" value="ECO:0007669"/>
    <property type="project" value="UniProtKB-UniRule"/>
</dbReference>
<comment type="caution">
    <text evidence="7">Lacks conserved residue(s) required for the propagation of feature annotation.</text>
</comment>
<dbReference type="Pfam" id="PF01202">
    <property type="entry name" value="SKI"/>
    <property type="match status" value="1"/>
</dbReference>
<dbReference type="PANTHER" id="PTHR21087:SF16">
    <property type="entry name" value="SHIKIMATE KINASE 1, CHLOROPLASTIC"/>
    <property type="match status" value="1"/>
</dbReference>
<keyword evidence="7" id="KW-0963">Cytoplasm</keyword>
<keyword evidence="5 7" id="KW-0067">ATP-binding</keyword>
<dbReference type="CDD" id="cd00464">
    <property type="entry name" value="SK"/>
    <property type="match status" value="1"/>
</dbReference>
<comment type="subcellular location">
    <subcellularLocation>
        <location evidence="7">Cytoplasm</location>
    </subcellularLocation>
</comment>
<dbReference type="EC" id="2.7.1.71" evidence="7"/>
<evidence type="ECO:0000256" key="7">
    <source>
        <dbReference type="HAMAP-Rule" id="MF_00109"/>
    </source>
</evidence>
<comment type="caution">
    <text evidence="8">The sequence shown here is derived from an EMBL/GenBank/DDBJ whole genome shotgun (WGS) entry which is preliminary data.</text>
</comment>
<keyword evidence="2 7" id="KW-0808">Transferase</keyword>
<evidence type="ECO:0000256" key="3">
    <source>
        <dbReference type="ARBA" id="ARBA00022741"/>
    </source>
</evidence>
<dbReference type="RefSeq" id="WP_136844893.1">
    <property type="nucleotide sequence ID" value="NZ_SUPL01000010.1"/>
</dbReference>
<dbReference type="GO" id="GO:0000287">
    <property type="term" value="F:magnesium ion binding"/>
    <property type="evidence" value="ECO:0007669"/>
    <property type="project" value="UniProtKB-UniRule"/>
</dbReference>
<accession>A0A4U0EL31</accession>
<dbReference type="EMBL" id="SUPL01000010">
    <property type="protein sequence ID" value="TJY32175.1"/>
    <property type="molecule type" value="Genomic_DNA"/>
</dbReference>
<feature type="binding site" evidence="7">
    <location>
        <position position="14"/>
    </location>
    <ligand>
        <name>Mg(2+)</name>
        <dbReference type="ChEBI" id="CHEBI:18420"/>
    </ligand>
</feature>
<evidence type="ECO:0000313" key="9">
    <source>
        <dbReference type="Proteomes" id="UP000307657"/>
    </source>
</evidence>
<comment type="catalytic activity">
    <reaction evidence="7">
        <text>shikimate + ATP = 3-phosphoshikimate + ADP + H(+)</text>
        <dbReference type="Rhea" id="RHEA:13121"/>
        <dbReference type="ChEBI" id="CHEBI:15378"/>
        <dbReference type="ChEBI" id="CHEBI:30616"/>
        <dbReference type="ChEBI" id="CHEBI:36208"/>
        <dbReference type="ChEBI" id="CHEBI:145989"/>
        <dbReference type="ChEBI" id="CHEBI:456216"/>
        <dbReference type="EC" id="2.7.1.71"/>
    </reaction>
</comment>
<evidence type="ECO:0000256" key="2">
    <source>
        <dbReference type="ARBA" id="ARBA00022679"/>
    </source>
</evidence>
<keyword evidence="6 7" id="KW-0057">Aromatic amino acid biosynthesis</keyword>
<feature type="binding site" evidence="7">
    <location>
        <position position="56"/>
    </location>
    <ligand>
        <name>substrate</name>
    </ligand>
</feature>
<comment type="function">
    <text evidence="7">Catalyzes the specific phosphorylation of the 3-hydroxyl group of shikimic acid using ATP as a cosubstrate.</text>
</comment>
<dbReference type="HAMAP" id="MF_00109">
    <property type="entry name" value="Shikimate_kinase"/>
    <property type="match status" value="1"/>
</dbReference>
<keyword evidence="7" id="KW-0460">Magnesium</keyword>
<dbReference type="SUPFAM" id="SSF52540">
    <property type="entry name" value="P-loop containing nucleoside triphosphate hydrolases"/>
    <property type="match status" value="1"/>
</dbReference>
<dbReference type="InterPro" id="IPR000623">
    <property type="entry name" value="Shikimate_kinase/TSH1"/>
</dbReference>
<keyword evidence="4 7" id="KW-0418">Kinase</keyword>
<protein>
    <recommendedName>
        <fullName evidence="7">Shikimate kinase</fullName>
        <shortName evidence="7">SK</shortName>
        <ecNumber evidence="7">2.7.1.71</ecNumber>
    </recommendedName>
</protein>
<keyword evidence="3 7" id="KW-0547">Nucleotide-binding</keyword>
<evidence type="ECO:0000313" key="8">
    <source>
        <dbReference type="EMBL" id="TJY32175.1"/>
    </source>
</evidence>
<dbReference type="UniPathway" id="UPA00053">
    <property type="reaction ID" value="UER00088"/>
</dbReference>
<keyword evidence="7" id="KW-0479">Metal-binding</keyword>
<evidence type="ECO:0000256" key="5">
    <source>
        <dbReference type="ARBA" id="ARBA00022840"/>
    </source>
</evidence>
<dbReference type="PRINTS" id="PR01100">
    <property type="entry name" value="SHIKIMTKNASE"/>
</dbReference>
<dbReference type="GO" id="GO:0005829">
    <property type="term" value="C:cytosol"/>
    <property type="evidence" value="ECO:0007669"/>
    <property type="project" value="TreeGrafter"/>
</dbReference>
<dbReference type="Gene3D" id="3.40.50.300">
    <property type="entry name" value="P-loop containing nucleotide triphosphate hydrolases"/>
    <property type="match status" value="1"/>
</dbReference>
<gene>
    <name evidence="7" type="primary">aroK</name>
    <name evidence="8" type="ORF">E5167_14530</name>
</gene>
<dbReference type="GO" id="GO:0009423">
    <property type="term" value="P:chorismate biosynthetic process"/>
    <property type="evidence" value="ECO:0007669"/>
    <property type="project" value="UniProtKB-UniRule"/>
</dbReference>
<dbReference type="Proteomes" id="UP000307657">
    <property type="component" value="Unassembled WGS sequence"/>
</dbReference>
<evidence type="ECO:0000256" key="4">
    <source>
        <dbReference type="ARBA" id="ARBA00022777"/>
    </source>
</evidence>
<dbReference type="GO" id="GO:0009073">
    <property type="term" value="P:aromatic amino acid family biosynthetic process"/>
    <property type="evidence" value="ECO:0007669"/>
    <property type="project" value="UniProtKB-KW"/>
</dbReference>
<dbReference type="InterPro" id="IPR031322">
    <property type="entry name" value="Shikimate/glucono_kinase"/>
</dbReference>
<reference evidence="8 9" key="1">
    <citation type="submission" date="2019-04" db="EMBL/GenBank/DDBJ databases">
        <title>Lacinutrix sp. nov., isolated from marine water.</title>
        <authorList>
            <person name="Kim W."/>
        </authorList>
    </citation>
    <scope>NUCLEOTIDE SEQUENCE [LARGE SCALE GENOMIC DNA]</scope>
    <source>
        <strain evidence="8 9">CAU 1491</strain>
    </source>
</reference>
<feature type="binding site" evidence="7">
    <location>
        <begin position="10"/>
        <end position="15"/>
    </location>
    <ligand>
        <name>ATP</name>
        <dbReference type="ChEBI" id="CHEBI:30616"/>
    </ligand>
</feature>
<dbReference type="GO" id="GO:0005524">
    <property type="term" value="F:ATP binding"/>
    <property type="evidence" value="ECO:0007669"/>
    <property type="project" value="UniProtKB-UniRule"/>
</dbReference>
<name>A0A4U0EL31_9FLAO</name>
<sequence>MIIVLMGYMASGKSFIGKSLAKKLNYNFFDLDDYIEKKEEKSITEIFNSSGEIYFRKIETNYLKEILTSNKDIVLSLGGGTPCYGTNLDLIKNTKGVVSFYLNASIKTIISRLENEPSKRPLLTRVKSNEELQEFIGKHLFERNQFYNQANYTIETNNATVDSIVEDIVAKLF</sequence>
<keyword evidence="9" id="KW-1185">Reference proteome</keyword>
<dbReference type="AlphaFoldDB" id="A0A4U0EL31"/>
<dbReference type="GO" id="GO:0008652">
    <property type="term" value="P:amino acid biosynthetic process"/>
    <property type="evidence" value="ECO:0007669"/>
    <property type="project" value="UniProtKB-KW"/>
</dbReference>
<organism evidence="8 9">
    <name type="scientific">Pontimicrobium aquaticum</name>
    <dbReference type="NCBI Taxonomy" id="2565367"/>
    <lineage>
        <taxon>Bacteria</taxon>
        <taxon>Pseudomonadati</taxon>
        <taxon>Bacteroidota</taxon>
        <taxon>Flavobacteriia</taxon>
        <taxon>Flavobacteriales</taxon>
        <taxon>Flavobacteriaceae</taxon>
        <taxon>Pontimicrobium</taxon>
    </lineage>
</organism>
<comment type="subunit">
    <text evidence="7">Monomer.</text>
</comment>